<sequence>MLTKIKQHKTESAVIFLAFILPFITMVVIGAFSIYLSYNG</sequence>
<keyword evidence="1" id="KW-1133">Transmembrane helix</keyword>
<comment type="caution">
    <text evidence="2">The sequence shown here is derived from an EMBL/GenBank/DDBJ whole genome shotgun (WGS) entry which is preliminary data.</text>
</comment>
<dbReference type="EMBL" id="JAUSWM010000006">
    <property type="protein sequence ID" value="MDQ0484212.1"/>
    <property type="molecule type" value="Genomic_DNA"/>
</dbReference>
<dbReference type="RefSeq" id="WP_269082713.1">
    <property type="nucleotide sequence ID" value="NZ_CP119526.1"/>
</dbReference>
<evidence type="ECO:0008006" key="4">
    <source>
        <dbReference type="Google" id="ProtNLM"/>
    </source>
</evidence>
<gene>
    <name evidence="2" type="ORF">QO000_003196</name>
</gene>
<dbReference type="Proteomes" id="UP001226720">
    <property type="component" value="Unassembled WGS sequence"/>
</dbReference>
<evidence type="ECO:0000313" key="3">
    <source>
        <dbReference type="Proteomes" id="UP001226720"/>
    </source>
</evidence>
<keyword evidence="1" id="KW-0472">Membrane</keyword>
<proteinExistence type="predicted"/>
<keyword evidence="3" id="KW-1185">Reference proteome</keyword>
<evidence type="ECO:0000256" key="1">
    <source>
        <dbReference type="SAM" id="Phobius"/>
    </source>
</evidence>
<organism evidence="2 3">
    <name type="scientific">Guptibacillus hwajinpoensis</name>
    <dbReference type="NCBI Taxonomy" id="208199"/>
    <lineage>
        <taxon>Bacteria</taxon>
        <taxon>Bacillati</taxon>
        <taxon>Bacillota</taxon>
        <taxon>Bacilli</taxon>
        <taxon>Bacillales</taxon>
        <taxon>Guptibacillaceae</taxon>
        <taxon>Guptibacillus</taxon>
    </lineage>
</organism>
<name>A0ABU0K7W9_9BACL</name>
<dbReference type="GeneID" id="301327977"/>
<evidence type="ECO:0000313" key="2">
    <source>
        <dbReference type="EMBL" id="MDQ0484212.1"/>
    </source>
</evidence>
<reference evidence="2" key="1">
    <citation type="submission" date="2023-07" db="EMBL/GenBank/DDBJ databases">
        <title>Genomic Encyclopedia of Type Strains, Phase IV (KMG-IV): sequencing the most valuable type-strain genomes for metagenomic binning, comparative biology and taxonomic classification.</title>
        <authorList>
            <person name="Goeker M."/>
        </authorList>
    </citation>
    <scope>NUCLEOTIDE SEQUENCE [LARGE SCALE GENOMIC DNA]</scope>
    <source>
        <strain evidence="2">JSM 076093</strain>
    </source>
</reference>
<keyword evidence="1" id="KW-0812">Transmembrane</keyword>
<feature type="transmembrane region" description="Helical" evidence="1">
    <location>
        <begin position="12"/>
        <end position="38"/>
    </location>
</feature>
<protein>
    <recommendedName>
        <fullName evidence="4">ABC transporter permease</fullName>
    </recommendedName>
</protein>
<accession>A0ABU0K7W9</accession>